<keyword evidence="12" id="KW-1185">Reference proteome</keyword>
<feature type="chain" id="PRO_5014089898" evidence="10">
    <location>
        <begin position="21"/>
        <end position="361"/>
    </location>
</feature>
<proteinExistence type="predicted"/>
<name>F6QLR3_CIOIN</name>
<keyword evidence="3" id="KW-0245">EGF-like domain</keyword>
<keyword evidence="7" id="KW-1015">Disulfide bond</keyword>
<keyword evidence="8" id="KW-0325">Glycoprotein</keyword>
<gene>
    <name evidence="11" type="primary">LOC100178414</name>
</gene>
<dbReference type="OrthoDB" id="8938333at2759"/>
<keyword evidence="9" id="KW-0812">Transmembrane</keyword>
<comment type="subcellular location">
    <subcellularLocation>
        <location evidence="1">Cell membrane</location>
    </subcellularLocation>
</comment>
<dbReference type="Ensembl" id="ENSCINT00000025474.2">
    <property type="protein sequence ID" value="ENSCINP00000025228.2"/>
    <property type="gene ID" value="ENSCING00000010284.3"/>
</dbReference>
<reference evidence="11" key="3">
    <citation type="submission" date="2025-09" db="UniProtKB">
        <authorList>
            <consortium name="Ensembl"/>
        </authorList>
    </citation>
    <scope>IDENTIFICATION</scope>
</reference>
<organism evidence="11 12">
    <name type="scientific">Ciona intestinalis</name>
    <name type="common">Transparent sea squirt</name>
    <name type="synonym">Ascidia intestinalis</name>
    <dbReference type="NCBI Taxonomy" id="7719"/>
    <lineage>
        <taxon>Eukaryota</taxon>
        <taxon>Metazoa</taxon>
        <taxon>Chordata</taxon>
        <taxon>Tunicata</taxon>
        <taxon>Ascidiacea</taxon>
        <taxon>Phlebobranchia</taxon>
        <taxon>Cionidae</taxon>
        <taxon>Ciona</taxon>
    </lineage>
</organism>
<evidence type="ECO:0000256" key="6">
    <source>
        <dbReference type="ARBA" id="ARBA00023136"/>
    </source>
</evidence>
<evidence type="ECO:0000256" key="3">
    <source>
        <dbReference type="ARBA" id="ARBA00022536"/>
    </source>
</evidence>
<feature type="transmembrane region" description="Helical" evidence="9">
    <location>
        <begin position="249"/>
        <end position="272"/>
    </location>
</feature>
<dbReference type="PANTHER" id="PTHR24037">
    <property type="entry name" value="HEART DEVELOPMENT PROTEIN WITH EGF-LIKE DOMAINS 1"/>
    <property type="match status" value="1"/>
</dbReference>
<accession>F6QLR3</accession>
<dbReference type="STRING" id="7719.ENSCINP00000025228"/>
<reference evidence="11" key="2">
    <citation type="submission" date="2025-08" db="UniProtKB">
        <authorList>
            <consortium name="Ensembl"/>
        </authorList>
    </citation>
    <scope>IDENTIFICATION</scope>
</reference>
<protein>
    <submittedName>
        <fullName evidence="11">Uncharacterized LOC100178414</fullName>
    </submittedName>
</protein>
<evidence type="ECO:0000256" key="5">
    <source>
        <dbReference type="ARBA" id="ARBA00022737"/>
    </source>
</evidence>
<evidence type="ECO:0000256" key="8">
    <source>
        <dbReference type="ARBA" id="ARBA00023180"/>
    </source>
</evidence>
<dbReference type="GeneID" id="100178414"/>
<keyword evidence="4 10" id="KW-0732">Signal</keyword>
<dbReference type="HOGENOM" id="CLU_767170_0_0_1"/>
<evidence type="ECO:0000256" key="4">
    <source>
        <dbReference type="ARBA" id="ARBA00022729"/>
    </source>
</evidence>
<dbReference type="InParanoid" id="F6QLR3"/>
<keyword evidence="2" id="KW-1003">Cell membrane</keyword>
<feature type="signal peptide" evidence="10">
    <location>
        <begin position="1"/>
        <end position="20"/>
    </location>
</feature>
<accession>A0A1W2W408</accession>
<evidence type="ECO:0000256" key="1">
    <source>
        <dbReference type="ARBA" id="ARBA00004236"/>
    </source>
</evidence>
<evidence type="ECO:0000313" key="12">
    <source>
        <dbReference type="Proteomes" id="UP000008144"/>
    </source>
</evidence>
<evidence type="ECO:0000313" key="11">
    <source>
        <dbReference type="Ensembl" id="ENSCINP00000025228.2"/>
    </source>
</evidence>
<evidence type="ECO:0000256" key="9">
    <source>
        <dbReference type="SAM" id="Phobius"/>
    </source>
</evidence>
<dbReference type="KEGG" id="cin:100178414"/>
<dbReference type="RefSeq" id="XP_002123747.2">
    <property type="nucleotide sequence ID" value="XM_002123711.4"/>
</dbReference>
<evidence type="ECO:0000256" key="2">
    <source>
        <dbReference type="ARBA" id="ARBA00022475"/>
    </source>
</evidence>
<dbReference type="AlphaFoldDB" id="F6QLR3"/>
<keyword evidence="6 9" id="KW-0472">Membrane</keyword>
<sequence>MMMVVVYLWIIQLCMTFCTAQTCLNCLNTTSEWCHVISTSSCDCECQCNPGYYRINNAQNVSACATVRWFGGKMVFNEEVSKLEATTTIRTMFQPYPAFIEVLVFNAERQTMATIVSYQLIFKNQQNTYTDIEQEFSNLYNCSLLNSTIATTDVNLAATCPIVVDPTILCNGNTSFSSMCDKTSTSCNTSEEGFVMCSCNQGYQPNTPTSCMRAACITDSECNNPFGKCKVGTCSCFWGFYGSNCGQPWLFIFTVVTSVCGFLIIILVTTIICQSKKGGASSVTQNGVSSHEGDVDLKNPFTDFQPGQMRARVPYDRGLEMEGSNTTPTPRAQPDGDGTYVNIGFESNHNKHNDDTAAKYF</sequence>
<evidence type="ECO:0000256" key="10">
    <source>
        <dbReference type="SAM" id="SignalP"/>
    </source>
</evidence>
<reference evidence="12" key="1">
    <citation type="journal article" date="2002" name="Science">
        <title>The draft genome of Ciona intestinalis: insights into chordate and vertebrate origins.</title>
        <authorList>
            <person name="Dehal P."/>
            <person name="Satou Y."/>
            <person name="Campbell R.K."/>
            <person name="Chapman J."/>
            <person name="Degnan B."/>
            <person name="De Tomaso A."/>
            <person name="Davidson B."/>
            <person name="Di Gregorio A."/>
            <person name="Gelpke M."/>
            <person name="Goodstein D.M."/>
            <person name="Harafuji N."/>
            <person name="Hastings K.E."/>
            <person name="Ho I."/>
            <person name="Hotta K."/>
            <person name="Huang W."/>
            <person name="Kawashima T."/>
            <person name="Lemaire P."/>
            <person name="Martinez D."/>
            <person name="Meinertzhagen I.A."/>
            <person name="Necula S."/>
            <person name="Nonaka M."/>
            <person name="Putnam N."/>
            <person name="Rash S."/>
            <person name="Saiga H."/>
            <person name="Satake M."/>
            <person name="Terry A."/>
            <person name="Yamada L."/>
            <person name="Wang H.G."/>
            <person name="Awazu S."/>
            <person name="Azumi K."/>
            <person name="Boore J."/>
            <person name="Branno M."/>
            <person name="Chin-Bow S."/>
            <person name="DeSantis R."/>
            <person name="Doyle S."/>
            <person name="Francino P."/>
            <person name="Keys D.N."/>
            <person name="Haga S."/>
            <person name="Hayashi H."/>
            <person name="Hino K."/>
            <person name="Imai K.S."/>
            <person name="Inaba K."/>
            <person name="Kano S."/>
            <person name="Kobayashi K."/>
            <person name="Kobayashi M."/>
            <person name="Lee B.I."/>
            <person name="Makabe K.W."/>
            <person name="Manohar C."/>
            <person name="Matassi G."/>
            <person name="Medina M."/>
            <person name="Mochizuki Y."/>
            <person name="Mount S."/>
            <person name="Morishita T."/>
            <person name="Miura S."/>
            <person name="Nakayama A."/>
            <person name="Nishizaka S."/>
            <person name="Nomoto H."/>
            <person name="Ohta F."/>
            <person name="Oishi K."/>
            <person name="Rigoutsos I."/>
            <person name="Sano M."/>
            <person name="Sasaki A."/>
            <person name="Sasakura Y."/>
            <person name="Shoguchi E."/>
            <person name="Shin-i T."/>
            <person name="Spagnuolo A."/>
            <person name="Stainier D."/>
            <person name="Suzuki M.M."/>
            <person name="Tassy O."/>
            <person name="Takatori N."/>
            <person name="Tokuoka M."/>
            <person name="Yagi K."/>
            <person name="Yoshizaki F."/>
            <person name="Wada S."/>
            <person name="Zhang C."/>
            <person name="Hyatt P.D."/>
            <person name="Larimer F."/>
            <person name="Detter C."/>
            <person name="Doggett N."/>
            <person name="Glavina T."/>
            <person name="Hawkins T."/>
            <person name="Richardson P."/>
            <person name="Lucas S."/>
            <person name="Kohara Y."/>
            <person name="Levine M."/>
            <person name="Satoh N."/>
            <person name="Rokhsar D.S."/>
        </authorList>
    </citation>
    <scope>NUCLEOTIDE SEQUENCE [LARGE SCALE GENOMIC DNA]</scope>
</reference>
<keyword evidence="5" id="KW-0677">Repeat</keyword>
<evidence type="ECO:0000256" key="7">
    <source>
        <dbReference type="ARBA" id="ARBA00023157"/>
    </source>
</evidence>
<keyword evidence="9" id="KW-1133">Transmembrane helix</keyword>
<dbReference type="GO" id="GO:0005886">
    <property type="term" value="C:plasma membrane"/>
    <property type="evidence" value="ECO:0007669"/>
    <property type="project" value="UniProtKB-SubCell"/>
</dbReference>
<dbReference type="PANTHER" id="PTHR24037:SF11">
    <property type="entry name" value="MUCIN-2-LIKE"/>
    <property type="match status" value="1"/>
</dbReference>
<dbReference type="Proteomes" id="UP000008144">
    <property type="component" value="Unassembled WGS sequence"/>
</dbReference>